<proteinExistence type="predicted"/>
<dbReference type="InterPro" id="IPR021080">
    <property type="entry name" value="Minor_capsid_protein"/>
</dbReference>
<evidence type="ECO:0008006" key="3">
    <source>
        <dbReference type="Google" id="ProtNLM"/>
    </source>
</evidence>
<sequence>MRTNIHYIPLPKGKRFRAGELSAELTWYPQYSQRWSGRFNRGQGVLDSAVLQYSDAYVPMRSGSLKQRAVVATAVGSGLIVYPGPYAKVNWYGKVMAGKVPKHVTIKDIVFHRGAPKRGKMWVKRMWADRGKAVMTLVRKTAGGRK</sequence>
<name>A0ABW9WVG9_9FIRM</name>
<accession>A0ABW9WVG9</accession>
<protein>
    <recommendedName>
        <fullName evidence="3">Minor capsid protein</fullName>
    </recommendedName>
</protein>
<gene>
    <name evidence="1" type="ORF">GT747_08120</name>
</gene>
<dbReference type="RefSeq" id="WP_161213454.1">
    <property type="nucleotide sequence ID" value="NZ_WWVX01000005.1"/>
</dbReference>
<evidence type="ECO:0000313" key="1">
    <source>
        <dbReference type="EMBL" id="MZL69719.1"/>
    </source>
</evidence>
<dbReference type="Pfam" id="PF11114">
    <property type="entry name" value="Minor_capsid_2"/>
    <property type="match status" value="1"/>
</dbReference>
<reference evidence="1 2" key="1">
    <citation type="journal article" date="2019" name="Nat. Med.">
        <title>A library of human gut bacterial isolates paired with longitudinal multiomics data enables mechanistic microbiome research.</title>
        <authorList>
            <person name="Poyet M."/>
            <person name="Groussin M."/>
            <person name="Gibbons S.M."/>
            <person name="Avila-Pacheco J."/>
            <person name="Jiang X."/>
            <person name="Kearney S.M."/>
            <person name="Perrotta A.R."/>
            <person name="Berdy B."/>
            <person name="Zhao S."/>
            <person name="Lieberman T.D."/>
            <person name="Swanson P.K."/>
            <person name="Smith M."/>
            <person name="Roesemann S."/>
            <person name="Alexander J.E."/>
            <person name="Rich S.A."/>
            <person name="Livny J."/>
            <person name="Vlamakis H."/>
            <person name="Clish C."/>
            <person name="Bullock K."/>
            <person name="Deik A."/>
            <person name="Scott J."/>
            <person name="Pierce K.A."/>
            <person name="Xavier R.J."/>
            <person name="Alm E.J."/>
        </authorList>
    </citation>
    <scope>NUCLEOTIDE SEQUENCE [LARGE SCALE GENOMIC DNA]</scope>
    <source>
        <strain evidence="1 2">BIOML-A2</strain>
    </source>
</reference>
<organism evidence="1 2">
    <name type="scientific">Bittarella massiliensis</name>
    <name type="common">ex Durand et al. 2017</name>
    <dbReference type="NCBI Taxonomy" id="1720313"/>
    <lineage>
        <taxon>Bacteria</taxon>
        <taxon>Bacillati</taxon>
        <taxon>Bacillota</taxon>
        <taxon>Clostridia</taxon>
        <taxon>Eubacteriales</taxon>
        <taxon>Oscillospiraceae</taxon>
        <taxon>Bittarella (ex Durand et al. 2017)</taxon>
    </lineage>
</organism>
<comment type="caution">
    <text evidence="1">The sequence shown here is derived from an EMBL/GenBank/DDBJ whole genome shotgun (WGS) entry which is preliminary data.</text>
</comment>
<keyword evidence="2" id="KW-1185">Reference proteome</keyword>
<dbReference type="Proteomes" id="UP000474718">
    <property type="component" value="Unassembled WGS sequence"/>
</dbReference>
<dbReference type="EMBL" id="WWVX01000005">
    <property type="protein sequence ID" value="MZL69719.1"/>
    <property type="molecule type" value="Genomic_DNA"/>
</dbReference>
<evidence type="ECO:0000313" key="2">
    <source>
        <dbReference type="Proteomes" id="UP000474718"/>
    </source>
</evidence>